<keyword evidence="3" id="KW-1185">Reference proteome</keyword>
<accession>Q6E0X3</accession>
<evidence type="ECO:0000313" key="3">
    <source>
        <dbReference type="Proteomes" id="UP000125071"/>
    </source>
</evidence>
<gene>
    <name evidence="2" type="primary">G</name>
</gene>
<dbReference type="EMBL" id="AY618417">
    <property type="protein sequence ID" value="AAT66749.1"/>
    <property type="molecule type" value="Genomic_RNA"/>
</dbReference>
<name>Q6E0X3_9RHAB</name>
<evidence type="ECO:0000256" key="1">
    <source>
        <dbReference type="SAM" id="Phobius"/>
    </source>
</evidence>
<dbReference type="Proteomes" id="UP000125071">
    <property type="component" value="Segment"/>
</dbReference>
<dbReference type="KEGG" id="vg:2886019"/>
<protein>
    <submittedName>
        <fullName evidence="2">G protein</fullName>
    </submittedName>
</protein>
<dbReference type="OrthoDB" id="4323at10239"/>
<organism evidence="2 3">
    <name type="scientific">Maize fine streak virus</name>
    <dbReference type="NCBI Taxonomy" id="209854"/>
    <lineage>
        <taxon>Viruses</taxon>
        <taxon>Riboviria</taxon>
        <taxon>Orthornavirae</taxon>
        <taxon>Negarnaviricota</taxon>
        <taxon>Haploviricotina</taxon>
        <taxon>Monjiviricetes</taxon>
        <taxon>Mononegavirales</taxon>
        <taxon>Rhabdoviridae</taxon>
        <taxon>Betarhabdovirinae</taxon>
        <taxon>Gammanucleorhabdovirus</taxon>
        <taxon>Gammanucleorhabdovirus maydis</taxon>
    </lineage>
</organism>
<keyword evidence="1" id="KW-1133">Transmembrane helix</keyword>
<reference evidence="2 3" key="1">
    <citation type="journal article" date="2005" name="J. Virol.">
        <title>Complete genome sequence and in planta subcellular localization of maize fine streak virus proteins.</title>
        <authorList>
            <person name="Tsai C.W."/>
            <person name="Redinbaugh M.G."/>
            <person name="Willie K.J."/>
            <person name="Reed S."/>
            <person name="Goodin M."/>
            <person name="Hogenhout S.A."/>
        </authorList>
    </citation>
    <scope>NUCLEOTIDE SEQUENCE [LARGE SCALE GENOMIC DNA]</scope>
</reference>
<dbReference type="RefSeq" id="YP_052848.1">
    <property type="nucleotide sequence ID" value="NC_005974.1"/>
</dbReference>
<keyword evidence="1" id="KW-0812">Transmembrane</keyword>
<sequence length="596" mass="66988">MMARLVPCFTLALLLHLTECADYITSPIRPMYECNSFDSSVTLSSWYQTCRASCRPDAGWARSNITLYYDTFAGSVIPVYQMQIYRTTIESHTDILDNCKYTEYSTPIIIDKDDITMYTTKLFTTATLNPNNSTLIIENKTIPECSYFRDKYSSYDTIIATKYMARVMSSSVASEYYLKIPALQATMSYSSGSARYGSGVLVWNITLPNINQCTLSDGITETCRSDSMLGKWWCPSLIGSILLTKGATATCKGDLIQVSPGIYVTLSGTSTVDSTASMLQDGIDELEPDLVSVLTQINKAMTTFASASCESICDLADQTFSLRENTTSVVETPIGPWLGWRESLSNLNHIYYVSACRRVTQWKIMSPLNPCDSTVGLTITDGEKGLSLWDPAQNYFIMGAECADFVRSDWKTLMGKKQSIQIHFWGKKLIIYPPYIANTSWEESELHIHRTSKWTPYIDGQDINTEDDMLTLLDQIEHHSRKLVRVIGMEQTKNLTIFTKLWTGISDIGSTISGIYHGVASAIGHFLNFIIKLVIGFTVGTIMLYISWIIIRKLILKQKNRKPEQDQEMMDVAPIHRSGGLTQPILRRKGISMDDM</sequence>
<feature type="transmembrane region" description="Helical" evidence="1">
    <location>
        <begin position="529"/>
        <end position="551"/>
    </location>
</feature>
<proteinExistence type="predicted"/>
<keyword evidence="1" id="KW-0472">Membrane</keyword>
<dbReference type="GeneID" id="2886019"/>
<evidence type="ECO:0000313" key="2">
    <source>
        <dbReference type="EMBL" id="AAT66749.1"/>
    </source>
</evidence>